<dbReference type="Pfam" id="PF14111">
    <property type="entry name" value="DUF4283"/>
    <property type="match status" value="1"/>
</dbReference>
<dbReference type="SUPFAM" id="SSF56672">
    <property type="entry name" value="DNA/RNA polymerases"/>
    <property type="match status" value="1"/>
</dbReference>
<dbReference type="InterPro" id="IPR043502">
    <property type="entry name" value="DNA/RNA_pol_sf"/>
</dbReference>
<evidence type="ECO:0000313" key="3">
    <source>
        <dbReference type="EMBL" id="GJS84029.1"/>
    </source>
</evidence>
<sequence length="1624" mass="185884">MTKMPLPSVRLCHFTSGLFSHFTLEQRQYLHQRFPAVTMLALPKRIFGGVPSQHGTIGKNGSSFASVTQVKNNKRVVKIKELRNEVAVEGAAVAIPFEAVEEVKARFTNTLYGFFIGKRLAFPLVENYVKNTWAKYGLKRTQLHDEFFLFQFESKEGMEKVLEDGPWLIRTVPLILNVWSPNTDLKKAEVKKAPVWIKLHHVPIVAYSEIGLSLITTQIGKPITLDSYTSTMCLNSWGKSTYARALIEVSAEKELLDSLVIAIPVDKEDNGHTLATIDIEYEWNPPRCETCLVFDHHSDKCPKLPKADPVVNVDEDGFVEVKKKKHKNKNKQNKFVGVRLTKPQPQLQYKRVEKGDTSQKQPKETQPKAKSNSDLKMKNSFSVLDSEDDGFSDFSQRKDILNASDDDIDEEFQVDPNGKVTSHVPGASTPANEVIYENSLSMCVVLESHVRDSNLHRLCSHVFGHWDWTSNGAWCHKGTRIIMGWNRNDVDVVVIDQDDQVIHTRIWLKKDKKEVFCSFIYAHNKYTQRRSLWRSLCKHKVFIRNRPWTIMGDFNASLFIDESTASGSKVDIAMREFRNCIEEIEFSDVQGTGLQFTWNQKPKGGLGILKKLDRIMANVEFRDQFMGAHAIFKPYRVSDHSPSVLCIPTLGKSDPKPFKFFNVLTSHDSFLEVIKAEWDRNISGFHMYRVVKKLKNLKKPFRKLLYEKGNLHVNVNRLRADLDALQVSIDADPFNVTLRDREAACIAEFNQAVLMEERFLKQKAKIQWLKEGDSNSAYFHRMVKSRVSRSRIDVITNTAGDIFENDTVPNAFVNHYEMFLGLAGQTSTCNSLNLFKDCLNDQEALEMVREVSDKEIKDAMFSMGDDKSPGPDGFTAAFFKEAWSIIGNDVIAAVREFFRNGTILKELNHTIITLIPKVKSPSRVNDYRPISCCNVLFKCISKVIANRIKHCLKSIVSPNQSAFVPGRSITDNILLTQELMHNYHLDRGPPRCAFKVDIQKAYDTVDWNFLRMTLHGFGFHETMVSWIMECVSSTSYSICINGSLHGFFKGKRGLRQGDPLSPYLFTLVMEVLTLMLQRRVQASDCFTYHRYCSKLDLINLCFADDLFLFAYGDVNSASIIKDTLDEFKNVSGLVPSIPKSTAYFCNVLNHVKLAILHVLPFEEGRLPVKYLGVPLVSSRLMVRDCNELVDKVQLCVQDWKNKALSIAGRLQLIQSVLGSKHIYWASVFTLPTSVLLNIEQILRHFLWCHGSSGKGKSKVAWEIVCLPKEEGGLGIRRLECFNLALMATHVWKLLILKDSLWVKWIHEYKLKGRSFWDYPLRGNMSWGWRKILSLRPIIRRFIWSKVGNGNTTSIWYDQWSTLEPLAHRVSSRDIVRSGLTLQSKVSDIVVNGTWSWPVDMLSKYPFLSNYNTPINDDVDRLVWSDSHGNIKKFSVAQVWSDIRSRDTKVNWYSMVWFPSCIPRHAINLWLIIRRKLKTQDLIPSWDVSNNLGSVCSLCESIPDSHDHIFFECIFARSVWNRLKGLAGLDSSNCNIYAIIQDLLPYVKSRTTRCVIAKLVVAASAYYVWQERNWRLFQKGKRSIDQVVECIKSVVRLKLLSCKLKKSKSGESMAKLWDLPEAVFV</sequence>
<feature type="region of interest" description="Disordered" evidence="1">
    <location>
        <begin position="346"/>
        <end position="378"/>
    </location>
</feature>
<evidence type="ECO:0000259" key="2">
    <source>
        <dbReference type="PROSITE" id="PS50878"/>
    </source>
</evidence>
<evidence type="ECO:0000313" key="4">
    <source>
        <dbReference type="Proteomes" id="UP001151760"/>
    </source>
</evidence>
<dbReference type="CDD" id="cd01650">
    <property type="entry name" value="RT_nLTR_like"/>
    <property type="match status" value="1"/>
</dbReference>
<feature type="compositionally biased region" description="Basic and acidic residues" evidence="1">
    <location>
        <begin position="350"/>
        <end position="377"/>
    </location>
</feature>
<evidence type="ECO:0000256" key="1">
    <source>
        <dbReference type="SAM" id="MobiDB-lite"/>
    </source>
</evidence>
<comment type="caution">
    <text evidence="3">The sequence shown here is derived from an EMBL/GenBank/DDBJ whole genome shotgun (WGS) entry which is preliminary data.</text>
</comment>
<accession>A0ABQ4Z1L4</accession>
<dbReference type="InterPro" id="IPR036691">
    <property type="entry name" value="Endo/exonu/phosph_ase_sf"/>
</dbReference>
<dbReference type="Gene3D" id="3.60.10.10">
    <property type="entry name" value="Endonuclease/exonuclease/phosphatase"/>
    <property type="match status" value="1"/>
</dbReference>
<dbReference type="Proteomes" id="UP001151760">
    <property type="component" value="Unassembled WGS sequence"/>
</dbReference>
<dbReference type="InterPro" id="IPR000477">
    <property type="entry name" value="RT_dom"/>
</dbReference>
<name>A0ABQ4Z1L4_9ASTR</name>
<dbReference type="PANTHER" id="PTHR33116:SF76">
    <property type="entry name" value="DUF4283 DOMAIN-CONTAINING PROTEIN"/>
    <property type="match status" value="1"/>
</dbReference>
<reference evidence="3" key="2">
    <citation type="submission" date="2022-01" db="EMBL/GenBank/DDBJ databases">
        <authorList>
            <person name="Yamashiro T."/>
            <person name="Shiraishi A."/>
            <person name="Satake H."/>
            <person name="Nakayama K."/>
        </authorList>
    </citation>
    <scope>NUCLEOTIDE SEQUENCE</scope>
</reference>
<dbReference type="SUPFAM" id="SSF56219">
    <property type="entry name" value="DNase I-like"/>
    <property type="match status" value="1"/>
</dbReference>
<dbReference type="PROSITE" id="PS50878">
    <property type="entry name" value="RT_POL"/>
    <property type="match status" value="1"/>
</dbReference>
<dbReference type="PANTHER" id="PTHR33116">
    <property type="entry name" value="REVERSE TRANSCRIPTASE ZINC-BINDING DOMAIN-CONTAINING PROTEIN-RELATED-RELATED"/>
    <property type="match status" value="1"/>
</dbReference>
<dbReference type="Pfam" id="PF13966">
    <property type="entry name" value="zf-RVT"/>
    <property type="match status" value="1"/>
</dbReference>
<keyword evidence="4" id="KW-1185">Reference proteome</keyword>
<gene>
    <name evidence="3" type="ORF">Tco_0750570</name>
</gene>
<reference evidence="3" key="1">
    <citation type="journal article" date="2022" name="Int. J. Mol. Sci.">
        <title>Draft Genome of Tanacetum Coccineum: Genomic Comparison of Closely Related Tanacetum-Family Plants.</title>
        <authorList>
            <person name="Yamashiro T."/>
            <person name="Shiraishi A."/>
            <person name="Nakayama K."/>
            <person name="Satake H."/>
        </authorList>
    </citation>
    <scope>NUCLEOTIDE SEQUENCE</scope>
</reference>
<dbReference type="InterPro" id="IPR025558">
    <property type="entry name" value="DUF4283"/>
</dbReference>
<protein>
    <recommendedName>
        <fullName evidence="2">Reverse transcriptase domain-containing protein</fullName>
    </recommendedName>
</protein>
<feature type="domain" description="Reverse transcriptase" evidence="2">
    <location>
        <begin position="896"/>
        <end position="1175"/>
    </location>
</feature>
<proteinExistence type="predicted"/>
<organism evidence="3 4">
    <name type="scientific">Tanacetum coccineum</name>
    <dbReference type="NCBI Taxonomy" id="301880"/>
    <lineage>
        <taxon>Eukaryota</taxon>
        <taxon>Viridiplantae</taxon>
        <taxon>Streptophyta</taxon>
        <taxon>Embryophyta</taxon>
        <taxon>Tracheophyta</taxon>
        <taxon>Spermatophyta</taxon>
        <taxon>Magnoliopsida</taxon>
        <taxon>eudicotyledons</taxon>
        <taxon>Gunneridae</taxon>
        <taxon>Pentapetalae</taxon>
        <taxon>asterids</taxon>
        <taxon>campanulids</taxon>
        <taxon>Asterales</taxon>
        <taxon>Asteraceae</taxon>
        <taxon>Asteroideae</taxon>
        <taxon>Anthemideae</taxon>
        <taxon>Anthemidinae</taxon>
        <taxon>Tanacetum</taxon>
    </lineage>
</organism>
<dbReference type="Pfam" id="PF00078">
    <property type="entry name" value="RVT_1"/>
    <property type="match status" value="1"/>
</dbReference>
<dbReference type="EMBL" id="BQNB010010944">
    <property type="protein sequence ID" value="GJS84029.1"/>
    <property type="molecule type" value="Genomic_DNA"/>
</dbReference>
<dbReference type="InterPro" id="IPR026960">
    <property type="entry name" value="RVT-Znf"/>
</dbReference>